<accession>A0A7R7XDS2</accession>
<reference evidence="1" key="1">
    <citation type="submission" date="2021-01" db="EMBL/GenBank/DDBJ databases">
        <authorList>
            <consortium name="Aspergillus puulaauensis MK2 genome sequencing consortium"/>
            <person name="Kazuki M."/>
            <person name="Futagami T."/>
        </authorList>
    </citation>
    <scope>NUCLEOTIDE SEQUENCE</scope>
    <source>
        <strain evidence="1">MK2</strain>
    </source>
</reference>
<evidence type="ECO:0000313" key="1">
    <source>
        <dbReference type="EMBL" id="BCS19489.1"/>
    </source>
</evidence>
<keyword evidence="2" id="KW-1185">Reference proteome</keyword>
<reference evidence="1" key="2">
    <citation type="submission" date="2021-02" db="EMBL/GenBank/DDBJ databases">
        <title>Aspergillus puulaauensis MK2 genome sequence.</title>
        <authorList>
            <person name="Futagami T."/>
            <person name="Mori K."/>
            <person name="Kadooka C."/>
            <person name="Tanaka T."/>
        </authorList>
    </citation>
    <scope>NUCLEOTIDE SEQUENCE</scope>
    <source>
        <strain evidence="1">MK2</strain>
    </source>
</reference>
<dbReference type="AlphaFoldDB" id="A0A7R7XDS2"/>
<evidence type="ECO:0000313" key="2">
    <source>
        <dbReference type="Proteomes" id="UP000654913"/>
    </source>
</evidence>
<protein>
    <submittedName>
        <fullName evidence="1">Uncharacterized protein</fullName>
    </submittedName>
</protein>
<dbReference type="GeneID" id="64969494"/>
<dbReference type="KEGG" id="apuu:APUU_12317A"/>
<name>A0A7R7XDS2_9EURO</name>
<gene>
    <name evidence="1" type="ORF">APUU_12317A</name>
</gene>
<proteinExistence type="predicted"/>
<dbReference type="EMBL" id="AP024443">
    <property type="protein sequence ID" value="BCS19489.1"/>
    <property type="molecule type" value="Genomic_DNA"/>
</dbReference>
<dbReference type="RefSeq" id="XP_041551683.1">
    <property type="nucleotide sequence ID" value="XM_041698505.1"/>
</dbReference>
<sequence>MSTSRTLLRQANPRDCRDFHDLIKDHLDNMRNDDFTQRMSRELSVKRYVRTLSSDAADEMITRPIDSEFYRQMIYFRIIAYKNAKREEQAITKEYARGELENIVNISQTIYRHVSDAAARGYLQKTIGPVRDRLQSISHNVADACLYLGIDHKPLIFTTHVDQK</sequence>
<dbReference type="Proteomes" id="UP000654913">
    <property type="component" value="Chromosome 1"/>
</dbReference>
<organism evidence="1 2">
    <name type="scientific">Aspergillus puulaauensis</name>
    <dbReference type="NCBI Taxonomy" id="1220207"/>
    <lineage>
        <taxon>Eukaryota</taxon>
        <taxon>Fungi</taxon>
        <taxon>Dikarya</taxon>
        <taxon>Ascomycota</taxon>
        <taxon>Pezizomycotina</taxon>
        <taxon>Eurotiomycetes</taxon>
        <taxon>Eurotiomycetidae</taxon>
        <taxon>Eurotiales</taxon>
        <taxon>Aspergillaceae</taxon>
        <taxon>Aspergillus</taxon>
    </lineage>
</organism>